<keyword evidence="4" id="KW-0804">Transcription</keyword>
<dbReference type="PROSITE" id="PS00552">
    <property type="entry name" value="HTH_MERR_1"/>
    <property type="match status" value="1"/>
</dbReference>
<dbReference type="PANTHER" id="PTHR30204:SF69">
    <property type="entry name" value="MERR-FAMILY TRANSCRIPTIONAL REGULATOR"/>
    <property type="match status" value="1"/>
</dbReference>
<keyword evidence="1" id="KW-0678">Repressor</keyword>
<dbReference type="PROSITE" id="PS50937">
    <property type="entry name" value="HTH_MERR_2"/>
    <property type="match status" value="1"/>
</dbReference>
<dbReference type="InterPro" id="IPR009061">
    <property type="entry name" value="DNA-bd_dom_put_sf"/>
</dbReference>
<evidence type="ECO:0000256" key="1">
    <source>
        <dbReference type="ARBA" id="ARBA00022491"/>
    </source>
</evidence>
<name>A0ABY7QE81_9ACTN</name>
<evidence type="ECO:0000256" key="4">
    <source>
        <dbReference type="ARBA" id="ARBA00023163"/>
    </source>
</evidence>
<dbReference type="RefSeq" id="WP_270150159.1">
    <property type="nucleotide sequence ID" value="NZ_CP115450.1"/>
</dbReference>
<reference evidence="7" key="1">
    <citation type="submission" date="2022-12" db="EMBL/GenBank/DDBJ databases">
        <authorList>
            <person name="Mo P."/>
        </authorList>
    </citation>
    <scope>NUCLEOTIDE SEQUENCE [LARGE SCALE GENOMIC DNA]</scope>
    <source>
        <strain evidence="7">HUAS 3-15</strain>
    </source>
</reference>
<dbReference type="Pfam" id="PF13411">
    <property type="entry name" value="MerR_1"/>
    <property type="match status" value="1"/>
</dbReference>
<feature type="domain" description="HTH merR-type" evidence="5">
    <location>
        <begin position="8"/>
        <end position="77"/>
    </location>
</feature>
<evidence type="ECO:0000259" key="5">
    <source>
        <dbReference type="PROSITE" id="PS50937"/>
    </source>
</evidence>
<dbReference type="SUPFAM" id="SSF46955">
    <property type="entry name" value="Putative DNA-binding domain"/>
    <property type="match status" value="1"/>
</dbReference>
<evidence type="ECO:0000313" key="7">
    <source>
        <dbReference type="Proteomes" id="UP001212821"/>
    </source>
</evidence>
<keyword evidence="2" id="KW-0805">Transcription regulation</keyword>
<proteinExistence type="predicted"/>
<dbReference type="PRINTS" id="PR00040">
    <property type="entry name" value="HTHMERR"/>
</dbReference>
<sequence length="257" mass="28109">MHSCEEQTWKVGPLAEASGLTVRTLHHWDQIGLLPPSRRTASGHRAYTEHDLVRLYQILALRRLGLGLETIATCLDAGIDPRRLVREHLAATEASLTALHTLRERLEHLHTELAAERAPGTADLLRLVQAVGATAPAADEVLRRHLDDDQLHALADHAAALGPAAHYLLEVEWPQLYRRAEALRTAGTDPADPRVGRIAARLDELSRLFSGGDTTLSAAVRAAWREDPAALSGDPTTPADAWAPLHAFLDQAREVSR</sequence>
<dbReference type="CDD" id="cd01106">
    <property type="entry name" value="HTH_TipAL-Mta"/>
    <property type="match status" value="1"/>
</dbReference>
<keyword evidence="3" id="KW-0238">DNA-binding</keyword>
<dbReference type="EMBL" id="CP115450">
    <property type="protein sequence ID" value="WBP91028.1"/>
    <property type="molecule type" value="Genomic_DNA"/>
</dbReference>
<gene>
    <name evidence="6" type="ORF">O1G21_37615</name>
</gene>
<evidence type="ECO:0000313" key="6">
    <source>
        <dbReference type="EMBL" id="WBP91028.1"/>
    </source>
</evidence>
<accession>A0ABY7QE81</accession>
<dbReference type="SMART" id="SM00422">
    <property type="entry name" value="HTH_MERR"/>
    <property type="match status" value="1"/>
</dbReference>
<organism evidence="6 7">
    <name type="scientific">Kitasatospora cathayae</name>
    <dbReference type="NCBI Taxonomy" id="3004092"/>
    <lineage>
        <taxon>Bacteria</taxon>
        <taxon>Bacillati</taxon>
        <taxon>Actinomycetota</taxon>
        <taxon>Actinomycetes</taxon>
        <taxon>Kitasatosporales</taxon>
        <taxon>Streptomycetaceae</taxon>
        <taxon>Kitasatospora</taxon>
    </lineage>
</organism>
<evidence type="ECO:0000256" key="2">
    <source>
        <dbReference type="ARBA" id="ARBA00023015"/>
    </source>
</evidence>
<dbReference type="Gene3D" id="1.10.1660.10">
    <property type="match status" value="1"/>
</dbReference>
<evidence type="ECO:0000256" key="3">
    <source>
        <dbReference type="ARBA" id="ARBA00023125"/>
    </source>
</evidence>
<dbReference type="InterPro" id="IPR000551">
    <property type="entry name" value="MerR-type_HTH_dom"/>
</dbReference>
<dbReference type="PANTHER" id="PTHR30204">
    <property type="entry name" value="REDOX-CYCLING DRUG-SENSING TRANSCRIPTIONAL ACTIVATOR SOXR"/>
    <property type="match status" value="1"/>
</dbReference>
<protein>
    <submittedName>
        <fullName evidence="6">MerR family transcriptional regulator</fullName>
    </submittedName>
</protein>
<keyword evidence="7" id="KW-1185">Reference proteome</keyword>
<dbReference type="Proteomes" id="UP001212821">
    <property type="component" value="Chromosome"/>
</dbReference>
<dbReference type="InterPro" id="IPR047057">
    <property type="entry name" value="MerR_fam"/>
</dbReference>